<dbReference type="InterPro" id="IPR000719">
    <property type="entry name" value="Prot_kinase_dom"/>
</dbReference>
<dbReference type="VEuPathDB" id="TrichDB:TVAGG3_0551140"/>
<evidence type="ECO:0000313" key="12">
    <source>
        <dbReference type="Proteomes" id="UP000001542"/>
    </source>
</evidence>
<dbReference type="InterPro" id="IPR050108">
    <property type="entry name" value="CDK"/>
</dbReference>
<dbReference type="GO" id="GO:0004674">
    <property type="term" value="F:protein serine/threonine kinase activity"/>
    <property type="evidence" value="ECO:0000318"/>
    <property type="project" value="GO_Central"/>
</dbReference>
<dbReference type="KEGG" id="tva:4769012"/>
<evidence type="ECO:0000256" key="5">
    <source>
        <dbReference type="ARBA" id="ARBA00022741"/>
    </source>
</evidence>
<proteinExistence type="inferred from homology"/>
<keyword evidence="4" id="KW-0808">Transferase</keyword>
<dbReference type="Gene3D" id="3.30.200.20">
    <property type="entry name" value="Phosphorylase Kinase, domain 1"/>
    <property type="match status" value="1"/>
</dbReference>
<feature type="domain" description="Protein kinase" evidence="10">
    <location>
        <begin position="8"/>
        <end position="295"/>
    </location>
</feature>
<dbReference type="OMA" id="FEYMPHT"/>
<reference evidence="11" key="1">
    <citation type="submission" date="2006-10" db="EMBL/GenBank/DDBJ databases">
        <authorList>
            <person name="Amadeo P."/>
            <person name="Zhao Q."/>
            <person name="Wortman J."/>
            <person name="Fraser-Liggett C."/>
            <person name="Carlton J."/>
        </authorList>
    </citation>
    <scope>NUCLEOTIDE SEQUENCE</scope>
    <source>
        <strain evidence="11">G3</strain>
    </source>
</reference>
<dbReference type="FunFam" id="3.30.200.20:FF:000928">
    <property type="entry name" value="Protein kinase domain containing protein"/>
    <property type="match status" value="1"/>
</dbReference>
<dbReference type="FunFam" id="1.10.510.10:FF:000791">
    <property type="entry name" value="cyclin-dependent kinase 20"/>
    <property type="match status" value="1"/>
</dbReference>
<dbReference type="InParanoid" id="A2E8D2"/>
<evidence type="ECO:0000256" key="9">
    <source>
        <dbReference type="ARBA" id="ARBA00048367"/>
    </source>
</evidence>
<keyword evidence="7" id="KW-0067">ATP-binding</keyword>
<keyword evidence="12" id="KW-1185">Reference proteome</keyword>
<dbReference type="Pfam" id="PF00069">
    <property type="entry name" value="Pkinase"/>
    <property type="match status" value="1"/>
</dbReference>
<dbReference type="InterPro" id="IPR008271">
    <property type="entry name" value="Ser/Thr_kinase_AS"/>
</dbReference>
<dbReference type="PANTHER" id="PTHR24056:SF171">
    <property type="entry name" value="CYCLIN-DEPENDENT KINASE 20"/>
    <property type="match status" value="1"/>
</dbReference>
<evidence type="ECO:0000256" key="1">
    <source>
        <dbReference type="ARBA" id="ARBA00006485"/>
    </source>
</evidence>
<dbReference type="PROSITE" id="PS00108">
    <property type="entry name" value="PROTEIN_KINASE_ST"/>
    <property type="match status" value="1"/>
</dbReference>
<dbReference type="Gene3D" id="1.10.510.10">
    <property type="entry name" value="Transferase(Phosphotransferase) domain 1"/>
    <property type="match status" value="1"/>
</dbReference>
<evidence type="ECO:0000256" key="2">
    <source>
        <dbReference type="ARBA" id="ARBA00012425"/>
    </source>
</evidence>
<comment type="similarity">
    <text evidence="1">Belongs to the protein kinase superfamily. CMGC Ser/Thr protein kinase family. CDC2/CDKX subfamily.</text>
</comment>
<comment type="catalytic activity">
    <reaction evidence="9">
        <text>L-seryl-[protein] + ATP = O-phospho-L-seryl-[protein] + ADP + H(+)</text>
        <dbReference type="Rhea" id="RHEA:17989"/>
        <dbReference type="Rhea" id="RHEA-COMP:9863"/>
        <dbReference type="Rhea" id="RHEA-COMP:11604"/>
        <dbReference type="ChEBI" id="CHEBI:15378"/>
        <dbReference type="ChEBI" id="CHEBI:29999"/>
        <dbReference type="ChEBI" id="CHEBI:30616"/>
        <dbReference type="ChEBI" id="CHEBI:83421"/>
        <dbReference type="ChEBI" id="CHEBI:456216"/>
        <dbReference type="EC" id="2.7.11.22"/>
    </reaction>
</comment>
<dbReference type="EC" id="2.7.11.22" evidence="2"/>
<dbReference type="EMBL" id="DS113326">
    <property type="protein sequence ID" value="EAY11060.1"/>
    <property type="molecule type" value="Genomic_DNA"/>
</dbReference>
<dbReference type="SMART" id="SM00220">
    <property type="entry name" value="S_TKc"/>
    <property type="match status" value="1"/>
</dbReference>
<evidence type="ECO:0000256" key="3">
    <source>
        <dbReference type="ARBA" id="ARBA00022527"/>
    </source>
</evidence>
<reference evidence="11" key="2">
    <citation type="journal article" date="2007" name="Science">
        <title>Draft genome sequence of the sexually transmitted pathogen Trichomonas vaginalis.</title>
        <authorList>
            <person name="Carlton J.M."/>
            <person name="Hirt R.P."/>
            <person name="Silva J.C."/>
            <person name="Delcher A.L."/>
            <person name="Schatz M."/>
            <person name="Zhao Q."/>
            <person name="Wortman J.R."/>
            <person name="Bidwell S.L."/>
            <person name="Alsmark U.C.M."/>
            <person name="Besteiro S."/>
            <person name="Sicheritz-Ponten T."/>
            <person name="Noel C.J."/>
            <person name="Dacks J.B."/>
            <person name="Foster P.G."/>
            <person name="Simillion C."/>
            <person name="Van de Peer Y."/>
            <person name="Miranda-Saavedra D."/>
            <person name="Barton G.J."/>
            <person name="Westrop G.D."/>
            <person name="Mueller S."/>
            <person name="Dessi D."/>
            <person name="Fiori P.L."/>
            <person name="Ren Q."/>
            <person name="Paulsen I."/>
            <person name="Zhang H."/>
            <person name="Bastida-Corcuera F.D."/>
            <person name="Simoes-Barbosa A."/>
            <person name="Brown M.T."/>
            <person name="Hayes R.D."/>
            <person name="Mukherjee M."/>
            <person name="Okumura C.Y."/>
            <person name="Schneider R."/>
            <person name="Smith A.J."/>
            <person name="Vanacova S."/>
            <person name="Villalvazo M."/>
            <person name="Haas B.J."/>
            <person name="Pertea M."/>
            <person name="Feldblyum T.V."/>
            <person name="Utterback T.R."/>
            <person name="Shu C.L."/>
            <person name="Osoegawa K."/>
            <person name="de Jong P.J."/>
            <person name="Hrdy I."/>
            <person name="Horvathova L."/>
            <person name="Zubacova Z."/>
            <person name="Dolezal P."/>
            <person name="Malik S.B."/>
            <person name="Logsdon J.M. Jr."/>
            <person name="Henze K."/>
            <person name="Gupta A."/>
            <person name="Wang C.C."/>
            <person name="Dunne R.L."/>
            <person name="Upcroft J.A."/>
            <person name="Upcroft P."/>
            <person name="White O."/>
            <person name="Salzberg S.L."/>
            <person name="Tang P."/>
            <person name="Chiu C.-H."/>
            <person name="Lee Y.-S."/>
            <person name="Embley T.M."/>
            <person name="Coombs G.H."/>
            <person name="Mottram J.C."/>
            <person name="Tachezy J."/>
            <person name="Fraser-Liggett C.M."/>
            <person name="Johnson P.J."/>
        </authorList>
    </citation>
    <scope>NUCLEOTIDE SEQUENCE [LARGE SCALE GENOMIC DNA]</scope>
    <source>
        <strain evidence="11">G3</strain>
    </source>
</reference>
<evidence type="ECO:0000256" key="7">
    <source>
        <dbReference type="ARBA" id="ARBA00022840"/>
    </source>
</evidence>
<keyword evidence="6 11" id="KW-0418">Kinase</keyword>
<dbReference type="VEuPathDB" id="TrichDB:TVAG_044840"/>
<dbReference type="SUPFAM" id="SSF56112">
    <property type="entry name" value="Protein kinase-like (PK-like)"/>
    <property type="match status" value="1"/>
</dbReference>
<dbReference type="PROSITE" id="PS50011">
    <property type="entry name" value="PROTEIN_KINASE_DOM"/>
    <property type="match status" value="1"/>
</dbReference>
<evidence type="ECO:0000259" key="10">
    <source>
        <dbReference type="PROSITE" id="PS50011"/>
    </source>
</evidence>
<dbReference type="RefSeq" id="XP_001323283.1">
    <property type="nucleotide sequence ID" value="XM_001323248.1"/>
</dbReference>
<gene>
    <name evidence="11" type="ORF">TVAG_044840</name>
</gene>
<accession>A2E8D2</accession>
<organism evidence="11 12">
    <name type="scientific">Trichomonas vaginalis (strain ATCC PRA-98 / G3)</name>
    <dbReference type="NCBI Taxonomy" id="412133"/>
    <lineage>
        <taxon>Eukaryota</taxon>
        <taxon>Metamonada</taxon>
        <taxon>Parabasalia</taxon>
        <taxon>Trichomonadida</taxon>
        <taxon>Trichomonadidae</taxon>
        <taxon>Trichomonas</taxon>
    </lineage>
</organism>
<dbReference type="Proteomes" id="UP000001542">
    <property type="component" value="Unassembled WGS sequence"/>
</dbReference>
<comment type="catalytic activity">
    <reaction evidence="8">
        <text>L-threonyl-[protein] + ATP = O-phospho-L-threonyl-[protein] + ADP + H(+)</text>
        <dbReference type="Rhea" id="RHEA:46608"/>
        <dbReference type="Rhea" id="RHEA-COMP:11060"/>
        <dbReference type="Rhea" id="RHEA-COMP:11605"/>
        <dbReference type="ChEBI" id="CHEBI:15378"/>
        <dbReference type="ChEBI" id="CHEBI:30013"/>
        <dbReference type="ChEBI" id="CHEBI:30616"/>
        <dbReference type="ChEBI" id="CHEBI:61977"/>
        <dbReference type="ChEBI" id="CHEBI:456216"/>
        <dbReference type="EC" id="2.7.11.22"/>
    </reaction>
</comment>
<dbReference type="GO" id="GO:0005524">
    <property type="term" value="F:ATP binding"/>
    <property type="evidence" value="ECO:0007669"/>
    <property type="project" value="UniProtKB-KW"/>
</dbReference>
<evidence type="ECO:0000256" key="4">
    <source>
        <dbReference type="ARBA" id="ARBA00022679"/>
    </source>
</evidence>
<dbReference type="AlphaFoldDB" id="A2E8D2"/>
<keyword evidence="5" id="KW-0547">Nucleotide-binding</keyword>
<dbReference type="OrthoDB" id="63265at2759"/>
<evidence type="ECO:0000256" key="8">
    <source>
        <dbReference type="ARBA" id="ARBA00047811"/>
    </source>
</evidence>
<evidence type="ECO:0000313" key="11">
    <source>
        <dbReference type="EMBL" id="EAY11060.1"/>
    </source>
</evidence>
<keyword evidence="3" id="KW-0723">Serine/threonine-protein kinase</keyword>
<name>A2E8D2_TRIV3</name>
<protein>
    <recommendedName>
        <fullName evidence="2">cyclin-dependent kinase</fullName>
        <ecNumber evidence="2">2.7.11.22</ecNumber>
    </recommendedName>
</protein>
<dbReference type="SMR" id="A2E8D2"/>
<dbReference type="STRING" id="5722.A2E8D2"/>
<sequence length="319" mass="35581">MNTLVKGYGEVTAIDCGRFSTVYKAQELSTKITFAIKSISLTSRSNDTIAPYREIQALSVCEHQNIVKLHEVVQSASAINLVMEYIPYNLSKVLSSNIVSESLAKGFILQLFRGLAHMHSLGMIHRDIKPQNLLVTKQGVLKICDLGLCRLLTDHSNQQGYDDSHAWTLQVGTHYYRSPELLYGDRNYGYPIDIWAAGCVMAEILTGSPLFPGTGDVELLAMISDLLGDASEKNWPGISQLSDFGKICFKEKPAKDFHEIFQSLSEEAIDLLQKIIVYDPAKRISAAEALKHPWFRTEPAPIIAPFDGQSFDILQHSYI</sequence>
<dbReference type="GO" id="GO:0005634">
    <property type="term" value="C:nucleus"/>
    <property type="evidence" value="ECO:0000318"/>
    <property type="project" value="GO_Central"/>
</dbReference>
<dbReference type="InterPro" id="IPR011009">
    <property type="entry name" value="Kinase-like_dom_sf"/>
</dbReference>
<dbReference type="GO" id="GO:0004693">
    <property type="term" value="F:cyclin-dependent protein serine/threonine kinase activity"/>
    <property type="evidence" value="ECO:0007669"/>
    <property type="project" value="UniProtKB-EC"/>
</dbReference>
<dbReference type="eggNOG" id="KOG0594">
    <property type="taxonomic scope" value="Eukaryota"/>
</dbReference>
<dbReference type="PANTHER" id="PTHR24056">
    <property type="entry name" value="CELL DIVISION PROTEIN KINASE"/>
    <property type="match status" value="1"/>
</dbReference>
<evidence type="ECO:0000256" key="6">
    <source>
        <dbReference type="ARBA" id="ARBA00022777"/>
    </source>
</evidence>